<feature type="transmembrane region" description="Helical" evidence="1">
    <location>
        <begin position="16"/>
        <end position="36"/>
    </location>
</feature>
<keyword evidence="3" id="KW-1185">Reference proteome</keyword>
<proteinExistence type="predicted"/>
<reference evidence="2 3" key="1">
    <citation type="submission" date="2016-10" db="EMBL/GenBank/DDBJ databases">
        <title>Rodentibacter gen. nov. and new species.</title>
        <authorList>
            <person name="Christensen H."/>
        </authorList>
    </citation>
    <scope>NUCLEOTIDE SEQUENCE [LARGE SCALE GENOMIC DNA]</scope>
    <source>
        <strain evidence="2 3">H1987082031</strain>
    </source>
</reference>
<organism evidence="2 3">
    <name type="scientific">Rodentibacter trehalosifermentans</name>
    <dbReference type="NCBI Taxonomy" id="1908263"/>
    <lineage>
        <taxon>Bacteria</taxon>
        <taxon>Pseudomonadati</taxon>
        <taxon>Pseudomonadota</taxon>
        <taxon>Gammaproteobacteria</taxon>
        <taxon>Pasteurellales</taxon>
        <taxon>Pasteurellaceae</taxon>
        <taxon>Rodentibacter</taxon>
    </lineage>
</organism>
<keyword evidence="1" id="KW-0472">Membrane</keyword>
<dbReference type="RefSeq" id="WP_077477603.1">
    <property type="nucleotide sequence ID" value="NZ_MLHL01000006.1"/>
</dbReference>
<keyword evidence="1" id="KW-1133">Transmembrane helix</keyword>
<feature type="transmembrane region" description="Helical" evidence="1">
    <location>
        <begin position="92"/>
        <end position="109"/>
    </location>
</feature>
<evidence type="ECO:0000313" key="2">
    <source>
        <dbReference type="EMBL" id="OOF50800.1"/>
    </source>
</evidence>
<dbReference type="OrthoDB" id="5682714at2"/>
<accession>A0A1V3J6T3</accession>
<dbReference type="EMBL" id="MLHL01000006">
    <property type="protein sequence ID" value="OOF50800.1"/>
    <property type="molecule type" value="Genomic_DNA"/>
</dbReference>
<comment type="caution">
    <text evidence="2">The sequence shown here is derived from an EMBL/GenBank/DDBJ whole genome shotgun (WGS) entry which is preliminary data.</text>
</comment>
<sequence>MSDKKTIKSSSWIKSAVKWLFILFVTLALFIGFAAFSMNHSEGVLALLSNIRSHRFIWLGIRGVIYAVCAYYLYRIYRLAKNEEDRIAYKRLIRAMVILFGTVELFNLYRG</sequence>
<name>A0A1V3J6T3_9PAST</name>
<dbReference type="AlphaFoldDB" id="A0A1V3J6T3"/>
<dbReference type="Proteomes" id="UP000189161">
    <property type="component" value="Unassembled WGS sequence"/>
</dbReference>
<feature type="transmembrane region" description="Helical" evidence="1">
    <location>
        <begin position="56"/>
        <end position="74"/>
    </location>
</feature>
<evidence type="ECO:0000256" key="1">
    <source>
        <dbReference type="SAM" id="Phobius"/>
    </source>
</evidence>
<keyword evidence="1" id="KW-0812">Transmembrane</keyword>
<gene>
    <name evidence="2" type="ORF">BKK52_01235</name>
</gene>
<protein>
    <submittedName>
        <fullName evidence="2">Uncharacterized protein</fullName>
    </submittedName>
</protein>
<evidence type="ECO:0000313" key="3">
    <source>
        <dbReference type="Proteomes" id="UP000189161"/>
    </source>
</evidence>